<dbReference type="PANTHER" id="PTHR43179">
    <property type="entry name" value="RHAMNOSYLTRANSFERASE WBBL"/>
    <property type="match status" value="1"/>
</dbReference>
<evidence type="ECO:0000313" key="6">
    <source>
        <dbReference type="EMBL" id="MUB63751.1"/>
    </source>
</evidence>
<dbReference type="RefSeq" id="WP_055652080.1">
    <property type="nucleotide sequence ID" value="NZ_CZAZ01000045.1"/>
</dbReference>
<evidence type="ECO:0000313" key="7">
    <source>
        <dbReference type="Proteomes" id="UP000434223"/>
    </source>
</evidence>
<dbReference type="InterPro" id="IPR029044">
    <property type="entry name" value="Nucleotide-diphossugar_trans"/>
</dbReference>
<accession>A0AAW9WGI6</accession>
<organism evidence="6 7">
    <name type="scientific">Hungatella hathewayi</name>
    <dbReference type="NCBI Taxonomy" id="154046"/>
    <lineage>
        <taxon>Bacteria</taxon>
        <taxon>Bacillati</taxon>
        <taxon>Bacillota</taxon>
        <taxon>Clostridia</taxon>
        <taxon>Lachnospirales</taxon>
        <taxon>Lachnospiraceae</taxon>
        <taxon>Hungatella</taxon>
    </lineage>
</organism>
<evidence type="ECO:0000256" key="1">
    <source>
        <dbReference type="ARBA" id="ARBA00004776"/>
    </source>
</evidence>
<comment type="caution">
    <text evidence="6">The sequence shown here is derived from an EMBL/GenBank/DDBJ whole genome shotgun (WGS) entry which is preliminary data.</text>
</comment>
<evidence type="ECO:0000259" key="5">
    <source>
        <dbReference type="Pfam" id="PF00535"/>
    </source>
</evidence>
<dbReference type="EMBL" id="WNME01000006">
    <property type="protein sequence ID" value="MUB63751.1"/>
    <property type="molecule type" value="Genomic_DNA"/>
</dbReference>
<evidence type="ECO:0000256" key="3">
    <source>
        <dbReference type="ARBA" id="ARBA00022676"/>
    </source>
</evidence>
<dbReference type="Pfam" id="PF00535">
    <property type="entry name" value="Glycos_transf_2"/>
    <property type="match status" value="1"/>
</dbReference>
<keyword evidence="3" id="KW-0328">Glycosyltransferase</keyword>
<evidence type="ECO:0000256" key="2">
    <source>
        <dbReference type="ARBA" id="ARBA00006739"/>
    </source>
</evidence>
<dbReference type="CDD" id="cd04186">
    <property type="entry name" value="GT_2_like_c"/>
    <property type="match status" value="1"/>
</dbReference>
<dbReference type="PANTHER" id="PTHR43179:SF12">
    <property type="entry name" value="GALACTOFURANOSYLTRANSFERASE GLFT2"/>
    <property type="match status" value="1"/>
</dbReference>
<gene>
    <name evidence="6" type="ORF">GNE07_11865</name>
</gene>
<keyword evidence="4" id="KW-0808">Transferase</keyword>
<dbReference type="GO" id="GO:0016757">
    <property type="term" value="F:glycosyltransferase activity"/>
    <property type="evidence" value="ECO:0007669"/>
    <property type="project" value="UniProtKB-KW"/>
</dbReference>
<dbReference type="Proteomes" id="UP000434223">
    <property type="component" value="Unassembled WGS sequence"/>
</dbReference>
<evidence type="ECO:0000256" key="4">
    <source>
        <dbReference type="ARBA" id="ARBA00022679"/>
    </source>
</evidence>
<comment type="pathway">
    <text evidence="1">Cell wall biogenesis; cell wall polysaccharide biosynthesis.</text>
</comment>
<feature type="domain" description="Glycosyltransferase 2-like" evidence="5">
    <location>
        <begin position="7"/>
        <end position="139"/>
    </location>
</feature>
<comment type="similarity">
    <text evidence="2">Belongs to the glycosyltransferase 2 family.</text>
</comment>
<reference evidence="6 7" key="1">
    <citation type="submission" date="2019-09" db="EMBL/GenBank/DDBJ databases">
        <title>Draft genome sequencing of Hungatella hathewayi 123Y-2.</title>
        <authorList>
            <person name="Lv Q."/>
            <person name="Li S."/>
        </authorList>
    </citation>
    <scope>NUCLEOTIDE SEQUENCE [LARGE SCALE GENOMIC DNA]</scope>
    <source>
        <strain evidence="6 7">123Y-2</strain>
    </source>
</reference>
<dbReference type="SUPFAM" id="SSF53448">
    <property type="entry name" value="Nucleotide-diphospho-sugar transferases"/>
    <property type="match status" value="1"/>
</dbReference>
<name>A0AAW9WGI6_9FIRM</name>
<protein>
    <submittedName>
        <fullName evidence="6">Glycosyltransferase</fullName>
    </submittedName>
</protein>
<dbReference type="AlphaFoldDB" id="A0AAW9WGI6"/>
<sequence>MKEPRVSIILVNYNGWKDTMECLNSLERVDYKNFDIFIVDNCSTDDSVARIRKYTEKRKRVTLLISAENKGFSSGNNIGIKEALKTGAEYVVLLNNDTVVRQDFLTCAIQTAKENGSAGIVTGKILYYSDPDTIWYGGGRLLKRSGVAVHKGYMEADCGQRDVVEETGFISGCFMVLTKTCIEKAGILPEEYFLYCEDTAYCHQVRNAGFKLIYDYRSVICHKVSASAGKDSRDCTYYSVRNTLLVHRKYDSKNWLFFLFYGYFLVKQVVLGRWDCDIVTKALLDYRDGKTGRVRYEKGEKE</sequence>
<dbReference type="InterPro" id="IPR001173">
    <property type="entry name" value="Glyco_trans_2-like"/>
</dbReference>
<proteinExistence type="inferred from homology"/>
<dbReference type="Gene3D" id="3.90.550.10">
    <property type="entry name" value="Spore Coat Polysaccharide Biosynthesis Protein SpsA, Chain A"/>
    <property type="match status" value="1"/>
</dbReference>